<dbReference type="InterPro" id="IPR052974">
    <property type="entry name" value="GH79_Enzymes"/>
</dbReference>
<keyword evidence="4" id="KW-1185">Reference proteome</keyword>
<dbReference type="PANTHER" id="PTHR36183:SF2">
    <property type="entry name" value="BETA-GLUCURONIDASE C-TERMINAL DOMAIN-CONTAINING PROTEIN"/>
    <property type="match status" value="1"/>
</dbReference>
<feature type="signal peptide" evidence="1">
    <location>
        <begin position="1"/>
        <end position="19"/>
    </location>
</feature>
<feature type="domain" description="Beta-glucuronidase C-terminal" evidence="2">
    <location>
        <begin position="367"/>
        <end position="473"/>
    </location>
</feature>
<organism evidence="3 4">
    <name type="scientific">Cladobotryum mycophilum</name>
    <dbReference type="NCBI Taxonomy" id="491253"/>
    <lineage>
        <taxon>Eukaryota</taxon>
        <taxon>Fungi</taxon>
        <taxon>Dikarya</taxon>
        <taxon>Ascomycota</taxon>
        <taxon>Pezizomycotina</taxon>
        <taxon>Sordariomycetes</taxon>
        <taxon>Hypocreomycetidae</taxon>
        <taxon>Hypocreales</taxon>
        <taxon>Hypocreaceae</taxon>
        <taxon>Cladobotryum</taxon>
    </lineage>
</organism>
<dbReference type="Gene3D" id="3.20.20.80">
    <property type="entry name" value="Glycosidases"/>
    <property type="match status" value="1"/>
</dbReference>
<evidence type="ECO:0000259" key="2">
    <source>
        <dbReference type="Pfam" id="PF16862"/>
    </source>
</evidence>
<dbReference type="SUPFAM" id="SSF51445">
    <property type="entry name" value="(Trans)glycosidases"/>
    <property type="match status" value="1"/>
</dbReference>
<proteinExistence type="predicted"/>
<dbReference type="PANTHER" id="PTHR36183">
    <property type="entry name" value="BETA-GLUCURONIDASE"/>
    <property type="match status" value="1"/>
</dbReference>
<feature type="chain" id="PRO_5045712058" evidence="1">
    <location>
        <begin position="20"/>
        <end position="477"/>
    </location>
</feature>
<gene>
    <name evidence="3" type="ORF">PT974_11139</name>
</gene>
<accession>A0ABR0S4C9</accession>
<keyword evidence="1" id="KW-0732">Signal</keyword>
<name>A0ABR0S4C9_9HYPO</name>
<comment type="caution">
    <text evidence="3">The sequence shown here is derived from an EMBL/GenBank/DDBJ whole genome shotgun (WGS) entry which is preliminary data.</text>
</comment>
<evidence type="ECO:0000313" key="3">
    <source>
        <dbReference type="EMBL" id="KAK5987024.1"/>
    </source>
</evidence>
<sequence length="477" mass="50436">MAATKYLVPLTLLLTEALAAGGLYPSYVGLSIELIGFPAFAGTKASPNQFSHNLMQTLAQVQGTPVIVRVGGNSADRAIYDKTLKDSTATSCPNADPDAVQCIGTTFFDSYGAFPAGTVYSHNFNLGAYKKSGFDTLTATVPMACKALRGQLEAWEIGNEPDLFIGSKRGGDYNAGQYANEWLNTTERFETLLRSSCPDLVGGIKYIAPSLSSPGSRLKLTDIFNAEGAGDAKVKQISVHNYMAGATQPGVTLQNTLMSHNAVTRSIGGHVSYAKTIESVKADYVIGEHNSLYGGGAAGLSDVFGAALWGMDFTLYAASTGVIKRVHFHQAVAPYYGKLAAGTFLAKSDTLEVKVLSLNGDADKDSGYGAYVNGDLKRIAALNLREFDSSSPQSSRGKQTYKLKVAANSTWTVKRLTAAGARDQSGITFNGFAYEASSNGRPARVTSRESNARVKADGSGNLSITVANTEAVVLVKV</sequence>
<dbReference type="InterPro" id="IPR017853">
    <property type="entry name" value="GH"/>
</dbReference>
<evidence type="ECO:0000313" key="4">
    <source>
        <dbReference type="Proteomes" id="UP001338125"/>
    </source>
</evidence>
<dbReference type="Proteomes" id="UP001338125">
    <property type="component" value="Unassembled WGS sequence"/>
</dbReference>
<protein>
    <submittedName>
        <fullName evidence="3">Beta-glucuronidase</fullName>
    </submittedName>
</protein>
<evidence type="ECO:0000256" key="1">
    <source>
        <dbReference type="SAM" id="SignalP"/>
    </source>
</evidence>
<dbReference type="EMBL" id="JAVFKD010000016">
    <property type="protein sequence ID" value="KAK5987024.1"/>
    <property type="molecule type" value="Genomic_DNA"/>
</dbReference>
<dbReference type="InterPro" id="IPR031728">
    <property type="entry name" value="GlcAase_C"/>
</dbReference>
<dbReference type="Pfam" id="PF16862">
    <property type="entry name" value="Glyco_hydro_79C"/>
    <property type="match status" value="1"/>
</dbReference>
<reference evidence="3 4" key="1">
    <citation type="submission" date="2024-01" db="EMBL/GenBank/DDBJ databases">
        <title>Complete genome of Cladobotryum mycophilum ATHUM6906.</title>
        <authorList>
            <person name="Christinaki A.C."/>
            <person name="Myridakis A.I."/>
            <person name="Kouvelis V.N."/>
        </authorList>
    </citation>
    <scope>NUCLEOTIDE SEQUENCE [LARGE SCALE GENOMIC DNA]</scope>
    <source>
        <strain evidence="3 4">ATHUM6906</strain>
    </source>
</reference>